<organism evidence="1">
    <name type="scientific">Arundo donax</name>
    <name type="common">Giant reed</name>
    <name type="synonym">Donax arundinaceus</name>
    <dbReference type="NCBI Taxonomy" id="35708"/>
    <lineage>
        <taxon>Eukaryota</taxon>
        <taxon>Viridiplantae</taxon>
        <taxon>Streptophyta</taxon>
        <taxon>Embryophyta</taxon>
        <taxon>Tracheophyta</taxon>
        <taxon>Spermatophyta</taxon>
        <taxon>Magnoliopsida</taxon>
        <taxon>Liliopsida</taxon>
        <taxon>Poales</taxon>
        <taxon>Poaceae</taxon>
        <taxon>PACMAD clade</taxon>
        <taxon>Arundinoideae</taxon>
        <taxon>Arundineae</taxon>
        <taxon>Arundo</taxon>
    </lineage>
</organism>
<proteinExistence type="predicted"/>
<reference evidence="1" key="1">
    <citation type="submission" date="2014-09" db="EMBL/GenBank/DDBJ databases">
        <authorList>
            <person name="Magalhaes I.L.F."/>
            <person name="Oliveira U."/>
            <person name="Santos F.R."/>
            <person name="Vidigal T.H.D.A."/>
            <person name="Brescovit A.D."/>
            <person name="Santos A.J."/>
        </authorList>
    </citation>
    <scope>NUCLEOTIDE SEQUENCE</scope>
    <source>
        <tissue evidence="1">Shoot tissue taken approximately 20 cm above the soil surface</tissue>
    </source>
</reference>
<dbReference type="AlphaFoldDB" id="A0A0A9HMI9"/>
<reference evidence="1" key="2">
    <citation type="journal article" date="2015" name="Data Brief">
        <title>Shoot transcriptome of the giant reed, Arundo donax.</title>
        <authorList>
            <person name="Barrero R.A."/>
            <person name="Guerrero F.D."/>
            <person name="Moolhuijzen P."/>
            <person name="Goolsby J.A."/>
            <person name="Tidwell J."/>
            <person name="Bellgard S.E."/>
            <person name="Bellgard M.I."/>
        </authorList>
    </citation>
    <scope>NUCLEOTIDE SEQUENCE</scope>
    <source>
        <tissue evidence="1">Shoot tissue taken approximately 20 cm above the soil surface</tissue>
    </source>
</reference>
<dbReference type="EMBL" id="GBRH01159934">
    <property type="protein sequence ID" value="JAE37962.1"/>
    <property type="molecule type" value="Transcribed_RNA"/>
</dbReference>
<name>A0A0A9HMI9_ARUDO</name>
<accession>A0A0A9HMI9</accession>
<protein>
    <submittedName>
        <fullName evidence="1">Uncharacterized protein</fullName>
    </submittedName>
</protein>
<sequence length="85" mass="9852">MAFSQVKGQGVVDFSMIKPSPIAVCMCHDHFQLHTSLLKFYNKLLHNFAMSSLYKWSFHHVLIMVLRQPPLCNNIKFVFKLSPTL</sequence>
<evidence type="ECO:0000313" key="1">
    <source>
        <dbReference type="EMBL" id="JAE37962.1"/>
    </source>
</evidence>